<dbReference type="GO" id="GO:0046872">
    <property type="term" value="F:metal ion binding"/>
    <property type="evidence" value="ECO:0007669"/>
    <property type="project" value="UniProtKB-KW"/>
</dbReference>
<keyword evidence="9 16" id="KW-0547">Nucleotide-binding</keyword>
<reference evidence="17 18" key="1">
    <citation type="submission" date="2007-01" db="EMBL/GenBank/DDBJ databases">
        <authorList>
            <person name="Haygood M."/>
            <person name="Podell S."/>
            <person name="Anderson C."/>
            <person name="Hopkinson B."/>
            <person name="Roe K."/>
            <person name="Barbeau K."/>
            <person name="Gaasterland T."/>
            <person name="Ferriera S."/>
            <person name="Johnson J."/>
            <person name="Kravitz S."/>
            <person name="Beeson K."/>
            <person name="Sutton G."/>
            <person name="Rogers Y.-H."/>
            <person name="Friedman R."/>
            <person name="Frazier M."/>
            <person name="Venter J.C."/>
        </authorList>
    </citation>
    <scope>NUCLEOTIDE SEQUENCE [LARGE SCALE GENOMIC DNA]</scope>
    <source>
        <strain evidence="17 18">ATCC 23134</strain>
    </source>
</reference>
<feature type="binding site" evidence="16">
    <location>
        <begin position="9"/>
        <end position="16"/>
    </location>
    <ligand>
        <name>ATP</name>
        <dbReference type="ChEBI" id="CHEBI:30616"/>
    </ligand>
</feature>
<evidence type="ECO:0000256" key="5">
    <source>
        <dbReference type="ARBA" id="ARBA00011738"/>
    </source>
</evidence>
<evidence type="ECO:0000256" key="7">
    <source>
        <dbReference type="ARBA" id="ARBA00022490"/>
    </source>
</evidence>
<comment type="function">
    <text evidence="16">Catalyzes the phosphorylation of pantothenate (Pan), the first step in CoA biosynthesis.</text>
</comment>
<dbReference type="GO" id="GO:0015937">
    <property type="term" value="P:coenzyme A biosynthetic process"/>
    <property type="evidence" value="ECO:0007669"/>
    <property type="project" value="UniProtKB-UniRule"/>
</dbReference>
<proteinExistence type="inferred from homology"/>
<dbReference type="CDD" id="cd24015">
    <property type="entry name" value="ASKHA_NBD_PanK-III"/>
    <property type="match status" value="1"/>
</dbReference>
<comment type="caution">
    <text evidence="17">The sequence shown here is derived from an EMBL/GenBank/DDBJ whole genome shotgun (WGS) entry which is preliminary data.</text>
</comment>
<dbReference type="PANTHER" id="PTHR34265:SF1">
    <property type="entry name" value="TYPE III PANTOTHENATE KINASE"/>
    <property type="match status" value="1"/>
</dbReference>
<evidence type="ECO:0000256" key="13">
    <source>
        <dbReference type="ARBA" id="ARBA00022993"/>
    </source>
</evidence>
<evidence type="ECO:0000313" key="17">
    <source>
        <dbReference type="EMBL" id="EAY30486.1"/>
    </source>
</evidence>
<feature type="binding site" evidence="16">
    <location>
        <position position="86"/>
    </location>
    <ligand>
        <name>substrate</name>
    </ligand>
</feature>
<dbReference type="Gene3D" id="3.30.420.40">
    <property type="match status" value="1"/>
</dbReference>
<feature type="binding site" evidence="16">
    <location>
        <begin position="93"/>
        <end position="96"/>
    </location>
    <ligand>
        <name>substrate</name>
    </ligand>
</feature>
<dbReference type="Pfam" id="PF03309">
    <property type="entry name" value="Pan_kinase"/>
    <property type="match status" value="1"/>
</dbReference>
<evidence type="ECO:0000256" key="2">
    <source>
        <dbReference type="ARBA" id="ARBA00001958"/>
    </source>
</evidence>
<evidence type="ECO:0000256" key="14">
    <source>
        <dbReference type="ARBA" id="ARBA00038036"/>
    </source>
</evidence>
<dbReference type="OrthoDB" id="9804707at2"/>
<feature type="active site" description="Proton acceptor" evidence="16">
    <location>
        <position position="95"/>
    </location>
</feature>
<evidence type="ECO:0000256" key="16">
    <source>
        <dbReference type="HAMAP-Rule" id="MF_01274"/>
    </source>
</evidence>
<evidence type="ECO:0000256" key="9">
    <source>
        <dbReference type="ARBA" id="ARBA00022741"/>
    </source>
</evidence>
<evidence type="ECO:0000256" key="1">
    <source>
        <dbReference type="ARBA" id="ARBA00001206"/>
    </source>
</evidence>
<evidence type="ECO:0000256" key="11">
    <source>
        <dbReference type="ARBA" id="ARBA00022840"/>
    </source>
</evidence>
<accession>A1ZG69</accession>
<keyword evidence="10 16" id="KW-0418">Kinase</keyword>
<comment type="cofactor">
    <cofactor evidence="2">
        <name>K(+)</name>
        <dbReference type="ChEBI" id="CHEBI:29103"/>
    </cofactor>
</comment>
<keyword evidence="8 16" id="KW-0808">Transferase</keyword>
<keyword evidence="13 16" id="KW-0173">Coenzyme A biosynthesis</keyword>
<dbReference type="InterPro" id="IPR004619">
    <property type="entry name" value="Type_III_PanK"/>
</dbReference>
<dbReference type="EC" id="2.7.1.33" evidence="6 16"/>
<gene>
    <name evidence="16" type="primary">coaX</name>
    <name evidence="17" type="ORF">M23134_03122</name>
</gene>
<feature type="binding site" evidence="16">
    <location>
        <position position="116"/>
    </location>
    <ligand>
        <name>K(+)</name>
        <dbReference type="ChEBI" id="CHEBI:29103"/>
    </ligand>
</feature>
<keyword evidence="12 16" id="KW-0630">Potassium</keyword>
<name>A1ZG69_MICM2</name>
<keyword evidence="16" id="KW-0479">Metal-binding</keyword>
<keyword evidence="11 16" id="KW-0067">ATP-binding</keyword>
<evidence type="ECO:0000256" key="12">
    <source>
        <dbReference type="ARBA" id="ARBA00022958"/>
    </source>
</evidence>
<evidence type="ECO:0000256" key="8">
    <source>
        <dbReference type="ARBA" id="ARBA00022679"/>
    </source>
</evidence>
<dbReference type="SUPFAM" id="SSF53067">
    <property type="entry name" value="Actin-like ATPase domain"/>
    <property type="match status" value="2"/>
</dbReference>
<protein>
    <recommendedName>
        <fullName evidence="15 16">Type III pantothenate kinase</fullName>
        <ecNumber evidence="6 16">2.7.1.33</ecNumber>
    </recommendedName>
    <alternativeName>
        <fullName evidence="16">PanK-III</fullName>
    </alternativeName>
    <alternativeName>
        <fullName evidence="16">Pantothenic acid kinase</fullName>
    </alternativeName>
</protein>
<dbReference type="RefSeq" id="WP_002694713.1">
    <property type="nucleotide sequence ID" value="NZ_AAWS01000006.1"/>
</dbReference>
<feature type="binding site" evidence="16">
    <location>
        <position position="119"/>
    </location>
    <ligand>
        <name>ATP</name>
        <dbReference type="ChEBI" id="CHEBI:30616"/>
    </ligand>
</feature>
<evidence type="ECO:0000313" key="18">
    <source>
        <dbReference type="Proteomes" id="UP000004095"/>
    </source>
</evidence>
<dbReference type="UniPathway" id="UPA00241">
    <property type="reaction ID" value="UER00352"/>
</dbReference>
<evidence type="ECO:0000256" key="4">
    <source>
        <dbReference type="ARBA" id="ARBA00005225"/>
    </source>
</evidence>
<dbReference type="PANTHER" id="PTHR34265">
    <property type="entry name" value="TYPE III PANTOTHENATE KINASE"/>
    <property type="match status" value="1"/>
</dbReference>
<dbReference type="Proteomes" id="UP000004095">
    <property type="component" value="Unassembled WGS sequence"/>
</dbReference>
<evidence type="ECO:0000256" key="15">
    <source>
        <dbReference type="ARBA" id="ARBA00040883"/>
    </source>
</evidence>
<comment type="subunit">
    <text evidence="5 16">Homodimer.</text>
</comment>
<keyword evidence="7 16" id="KW-0963">Cytoplasm</keyword>
<comment type="catalytic activity">
    <reaction evidence="1 16">
        <text>(R)-pantothenate + ATP = (R)-4'-phosphopantothenate + ADP + H(+)</text>
        <dbReference type="Rhea" id="RHEA:16373"/>
        <dbReference type="ChEBI" id="CHEBI:10986"/>
        <dbReference type="ChEBI" id="CHEBI:15378"/>
        <dbReference type="ChEBI" id="CHEBI:29032"/>
        <dbReference type="ChEBI" id="CHEBI:30616"/>
        <dbReference type="ChEBI" id="CHEBI:456216"/>
        <dbReference type="EC" id="2.7.1.33"/>
    </reaction>
</comment>
<feature type="binding site" evidence="16">
    <location>
        <position position="172"/>
    </location>
    <ligand>
        <name>substrate</name>
    </ligand>
</feature>
<evidence type="ECO:0000256" key="3">
    <source>
        <dbReference type="ARBA" id="ARBA00004496"/>
    </source>
</evidence>
<dbReference type="InterPro" id="IPR043129">
    <property type="entry name" value="ATPase_NBD"/>
</dbReference>
<dbReference type="AlphaFoldDB" id="A1ZG69"/>
<sequence>MHPLNLCIDLGNTTGKAAFFRQQKMLEYHEQLSEKSILHLVQKEQPHHIIISSVRSNLDGLLDQLKQYSEVMVLDSILPVPMINHYETPHTLGTDRIAGVVGARVLYPQDSCLVIDAGTCITYDFIDQQDNYFGGSISLGLQMRFKALHHYTDRLPLIEASTTRPALVGTNTPKAILSGVINGLVAEIEGVIAGYSENFGNFAPILCGGDAAFFESKIKESIFVASNLILIGLNRILIYNVENKLKS</sequence>
<dbReference type="HAMAP" id="MF_01274">
    <property type="entry name" value="Pantothen_kinase_3"/>
    <property type="match status" value="1"/>
</dbReference>
<dbReference type="NCBIfam" id="TIGR00671">
    <property type="entry name" value="baf"/>
    <property type="match status" value="1"/>
</dbReference>
<dbReference type="GO" id="GO:0005524">
    <property type="term" value="F:ATP binding"/>
    <property type="evidence" value="ECO:0007669"/>
    <property type="project" value="UniProtKB-UniRule"/>
</dbReference>
<dbReference type="EMBL" id="AAWS01000006">
    <property type="protein sequence ID" value="EAY30486.1"/>
    <property type="molecule type" value="Genomic_DNA"/>
</dbReference>
<evidence type="ECO:0000256" key="10">
    <source>
        <dbReference type="ARBA" id="ARBA00022777"/>
    </source>
</evidence>
<dbReference type="GO" id="GO:0005737">
    <property type="term" value="C:cytoplasm"/>
    <property type="evidence" value="ECO:0007669"/>
    <property type="project" value="UniProtKB-SubCell"/>
</dbReference>
<comment type="similarity">
    <text evidence="14 16">Belongs to the type III pantothenate kinase family.</text>
</comment>
<dbReference type="eggNOG" id="COG1521">
    <property type="taxonomic scope" value="Bacteria"/>
</dbReference>
<comment type="cofactor">
    <cofactor evidence="16">
        <name>NH4(+)</name>
        <dbReference type="ChEBI" id="CHEBI:28938"/>
    </cofactor>
    <cofactor evidence="16">
        <name>K(+)</name>
        <dbReference type="ChEBI" id="CHEBI:29103"/>
    </cofactor>
    <text evidence="16">A monovalent cation. Ammonium or potassium.</text>
</comment>
<dbReference type="GO" id="GO:0004594">
    <property type="term" value="F:pantothenate kinase activity"/>
    <property type="evidence" value="ECO:0007669"/>
    <property type="project" value="UniProtKB-UniRule"/>
</dbReference>
<comment type="subcellular location">
    <subcellularLocation>
        <location evidence="3 16">Cytoplasm</location>
    </subcellularLocation>
</comment>
<keyword evidence="18" id="KW-1185">Reference proteome</keyword>
<organism evidence="17 18">
    <name type="scientific">Microscilla marina ATCC 23134</name>
    <dbReference type="NCBI Taxonomy" id="313606"/>
    <lineage>
        <taxon>Bacteria</taxon>
        <taxon>Pseudomonadati</taxon>
        <taxon>Bacteroidota</taxon>
        <taxon>Cytophagia</taxon>
        <taxon>Cytophagales</taxon>
        <taxon>Microscillaceae</taxon>
        <taxon>Microscilla</taxon>
    </lineage>
</organism>
<evidence type="ECO:0000256" key="6">
    <source>
        <dbReference type="ARBA" id="ARBA00012102"/>
    </source>
</evidence>
<comment type="pathway">
    <text evidence="4 16">Cofactor biosynthesis; coenzyme A biosynthesis; CoA from (R)-pantothenate: step 1/5.</text>
</comment>